<proteinExistence type="predicted"/>
<feature type="region of interest" description="Disordered" evidence="1">
    <location>
        <begin position="1"/>
        <end position="192"/>
    </location>
</feature>
<keyword evidence="3" id="KW-1185">Reference proteome</keyword>
<accession>A0ABN9UIS2</accession>
<protein>
    <submittedName>
        <fullName evidence="2">Uncharacterized protein</fullName>
    </submittedName>
</protein>
<feature type="compositionally biased region" description="Basic residues" evidence="1">
    <location>
        <begin position="60"/>
        <end position="81"/>
    </location>
</feature>
<feature type="compositionally biased region" description="Basic and acidic residues" evidence="1">
    <location>
        <begin position="36"/>
        <end position="51"/>
    </location>
</feature>
<evidence type="ECO:0000313" key="2">
    <source>
        <dbReference type="EMBL" id="CAK0859418.1"/>
    </source>
</evidence>
<evidence type="ECO:0000256" key="1">
    <source>
        <dbReference type="SAM" id="MobiDB-lite"/>
    </source>
</evidence>
<feature type="compositionally biased region" description="Basic residues" evidence="1">
    <location>
        <begin position="183"/>
        <end position="192"/>
    </location>
</feature>
<dbReference type="EMBL" id="CAUYUJ010015899">
    <property type="protein sequence ID" value="CAK0859418.1"/>
    <property type="molecule type" value="Genomic_DNA"/>
</dbReference>
<comment type="caution">
    <text evidence="2">The sequence shown here is derived from an EMBL/GenBank/DDBJ whole genome shotgun (WGS) entry which is preliminary data.</text>
</comment>
<sequence>SHLGSRRRAPPEEARDSLEGRASRSDGARWFQRGQAEQRRGGVRRRPEADGHAGGPAGCRQRHGARGGGRRPRRRGGRPRAGRGVGKPQPPRVVQLQPAGEEFHQDRPVTAAVEGRPRQRLGRGAAPEGPLGRRGPRRGPAGEGPEARRPPVQRRGPLEGTRRRARGGLPTVDDSTSVSRAPAGHRRSLAGSRRRFSSNALGIEGPPQPLLVACTALFLRLFSPPSSPRDTREFMQDPCAL</sequence>
<organism evidence="2 3">
    <name type="scientific">Prorocentrum cordatum</name>
    <dbReference type="NCBI Taxonomy" id="2364126"/>
    <lineage>
        <taxon>Eukaryota</taxon>
        <taxon>Sar</taxon>
        <taxon>Alveolata</taxon>
        <taxon>Dinophyceae</taxon>
        <taxon>Prorocentrales</taxon>
        <taxon>Prorocentraceae</taxon>
        <taxon>Prorocentrum</taxon>
    </lineage>
</organism>
<gene>
    <name evidence="2" type="ORF">PCOR1329_LOCUS48793</name>
</gene>
<feature type="non-terminal residue" evidence="2">
    <location>
        <position position="1"/>
    </location>
</feature>
<evidence type="ECO:0000313" key="3">
    <source>
        <dbReference type="Proteomes" id="UP001189429"/>
    </source>
</evidence>
<reference evidence="2" key="1">
    <citation type="submission" date="2023-10" db="EMBL/GenBank/DDBJ databases">
        <authorList>
            <person name="Chen Y."/>
            <person name="Shah S."/>
            <person name="Dougan E. K."/>
            <person name="Thang M."/>
            <person name="Chan C."/>
        </authorList>
    </citation>
    <scope>NUCLEOTIDE SEQUENCE [LARGE SCALE GENOMIC DNA]</scope>
</reference>
<name>A0ABN9UIS2_9DINO</name>
<feature type="compositionally biased region" description="Basic and acidic residues" evidence="1">
    <location>
        <begin position="9"/>
        <end position="27"/>
    </location>
</feature>
<dbReference type="Proteomes" id="UP001189429">
    <property type="component" value="Unassembled WGS sequence"/>
</dbReference>